<dbReference type="GO" id="GO:0004365">
    <property type="term" value="F:glyceraldehyde-3-phosphate dehydrogenase (NAD+) (phosphorylating) activity"/>
    <property type="evidence" value="ECO:0007669"/>
    <property type="project" value="TreeGrafter"/>
</dbReference>
<accession>A0A7J8M557</accession>
<dbReference type="EMBL" id="JABEZX010000007">
    <property type="protein sequence ID" value="MBA0559804.1"/>
    <property type="molecule type" value="Genomic_DNA"/>
</dbReference>
<keyword evidence="2" id="KW-0560">Oxidoreductase</keyword>
<dbReference type="Gene3D" id="3.30.360.10">
    <property type="entry name" value="Dihydrodipicolinate Reductase, domain 2"/>
    <property type="match status" value="1"/>
</dbReference>
<protein>
    <recommendedName>
        <fullName evidence="5">Glyceraldehyde 3-phosphate dehydrogenase catalytic domain-containing protein</fullName>
    </recommendedName>
</protein>
<dbReference type="GO" id="GO:0006096">
    <property type="term" value="P:glycolytic process"/>
    <property type="evidence" value="ECO:0007669"/>
    <property type="project" value="TreeGrafter"/>
</dbReference>
<dbReference type="Proteomes" id="UP000593572">
    <property type="component" value="Unassembled WGS sequence"/>
</dbReference>
<comment type="caution">
    <text evidence="3">The sequence shown here is derived from an EMBL/GenBank/DDBJ whole genome shotgun (WGS) entry which is preliminary data.</text>
</comment>
<evidence type="ECO:0000313" key="3">
    <source>
        <dbReference type="EMBL" id="MBA0559804.1"/>
    </source>
</evidence>
<evidence type="ECO:0000256" key="2">
    <source>
        <dbReference type="ARBA" id="ARBA00023002"/>
    </source>
</evidence>
<dbReference type="PANTHER" id="PTHR10836">
    <property type="entry name" value="GLYCERALDEHYDE 3-PHOSPHATE DEHYDROGENASE"/>
    <property type="match status" value="1"/>
</dbReference>
<dbReference type="GO" id="GO:0005829">
    <property type="term" value="C:cytosol"/>
    <property type="evidence" value="ECO:0007669"/>
    <property type="project" value="TreeGrafter"/>
</dbReference>
<keyword evidence="4" id="KW-1185">Reference proteome</keyword>
<comment type="similarity">
    <text evidence="1">Belongs to the glyceraldehyde-3-phosphate dehydrogenase family.</text>
</comment>
<dbReference type="InterPro" id="IPR020831">
    <property type="entry name" value="GlycerAld/Erythrose_P_DH"/>
</dbReference>
<dbReference type="AlphaFoldDB" id="A0A7J8M557"/>
<sequence>MVLFCFNRSSIFDAKAGIALSDKFVKLVAWYDNEWGYSVSSQLLKASDLRLVTFVPRDGKRKGAESTFNENCKDAADQDENITYNNDYTYYWSRGDEGTQPYSAQLFDIGSIPLLDMTT</sequence>
<gene>
    <name evidence="3" type="ORF">Golob_016749</name>
</gene>
<evidence type="ECO:0000313" key="4">
    <source>
        <dbReference type="Proteomes" id="UP000593572"/>
    </source>
</evidence>
<organism evidence="3 4">
    <name type="scientific">Gossypium lobatum</name>
    <dbReference type="NCBI Taxonomy" id="34289"/>
    <lineage>
        <taxon>Eukaryota</taxon>
        <taxon>Viridiplantae</taxon>
        <taxon>Streptophyta</taxon>
        <taxon>Embryophyta</taxon>
        <taxon>Tracheophyta</taxon>
        <taxon>Spermatophyta</taxon>
        <taxon>Magnoliopsida</taxon>
        <taxon>eudicotyledons</taxon>
        <taxon>Gunneridae</taxon>
        <taxon>Pentapetalae</taxon>
        <taxon>rosids</taxon>
        <taxon>malvids</taxon>
        <taxon>Malvales</taxon>
        <taxon>Malvaceae</taxon>
        <taxon>Malvoideae</taxon>
        <taxon>Gossypium</taxon>
    </lineage>
</organism>
<evidence type="ECO:0008006" key="5">
    <source>
        <dbReference type="Google" id="ProtNLM"/>
    </source>
</evidence>
<name>A0A7J8M557_9ROSI</name>
<evidence type="ECO:0000256" key="1">
    <source>
        <dbReference type="ARBA" id="ARBA00007406"/>
    </source>
</evidence>
<proteinExistence type="inferred from homology"/>
<reference evidence="3 4" key="1">
    <citation type="journal article" date="2019" name="Genome Biol. Evol.">
        <title>Insights into the evolution of the New World diploid cottons (Gossypium, subgenus Houzingenia) based on genome sequencing.</title>
        <authorList>
            <person name="Grover C.E."/>
            <person name="Arick M.A. 2nd"/>
            <person name="Thrash A."/>
            <person name="Conover J.L."/>
            <person name="Sanders W.S."/>
            <person name="Peterson D.G."/>
            <person name="Frelichowski J.E."/>
            <person name="Scheffler J.A."/>
            <person name="Scheffler B.E."/>
            <person name="Wendel J.F."/>
        </authorList>
    </citation>
    <scope>NUCLEOTIDE SEQUENCE [LARGE SCALE GENOMIC DNA]</scope>
    <source>
        <strain evidence="3">157</strain>
        <tissue evidence="3">Leaf</tissue>
    </source>
</reference>
<dbReference type="SUPFAM" id="SSF55347">
    <property type="entry name" value="Glyceraldehyde-3-phosphate dehydrogenase-like, C-terminal domain"/>
    <property type="match status" value="1"/>
</dbReference>
<dbReference type="PANTHER" id="PTHR10836:SF98">
    <property type="entry name" value="GLYCERALDEHYDE-3-PHOSPHATE DEHYDROGENASE"/>
    <property type="match status" value="1"/>
</dbReference>